<reference evidence="2 3" key="1">
    <citation type="submission" date="2018-05" db="EMBL/GenBank/DDBJ databases">
        <title>Genomic Encyclopedia of Type Strains, Phase IV (KMG-IV): sequencing the most valuable type-strain genomes for metagenomic binning, comparative biology and taxonomic classification.</title>
        <authorList>
            <person name="Goeker M."/>
        </authorList>
    </citation>
    <scope>NUCLEOTIDE SEQUENCE [LARGE SCALE GENOMIC DNA]</scope>
    <source>
        <strain evidence="2 3">DSM 23606</strain>
    </source>
</reference>
<feature type="coiled-coil region" evidence="1">
    <location>
        <begin position="180"/>
        <end position="207"/>
    </location>
</feature>
<organism evidence="2 3">
    <name type="scientific">Plasticicumulans acidivorans</name>
    <dbReference type="NCBI Taxonomy" id="886464"/>
    <lineage>
        <taxon>Bacteria</taxon>
        <taxon>Pseudomonadati</taxon>
        <taxon>Pseudomonadota</taxon>
        <taxon>Gammaproteobacteria</taxon>
        <taxon>Candidatus Competibacteraceae</taxon>
        <taxon>Plasticicumulans</taxon>
    </lineage>
</organism>
<evidence type="ECO:0000313" key="3">
    <source>
        <dbReference type="Proteomes" id="UP000246569"/>
    </source>
</evidence>
<dbReference type="OrthoDB" id="8557243at2"/>
<comment type="caution">
    <text evidence="2">The sequence shown here is derived from an EMBL/GenBank/DDBJ whole genome shotgun (WGS) entry which is preliminary data.</text>
</comment>
<dbReference type="Proteomes" id="UP000246569">
    <property type="component" value="Unassembled WGS sequence"/>
</dbReference>
<sequence>MFDFLRELFSTGSPACCQPGDELDTAIEHLIGSTDPRLKLVPRYWDRLAPAVSRALQAAHQCTESLFQSHELTRSAYALDPLVHALYASSDQLQERLAANPDLHGFLATPAGRGSNRIYGLLTATRVEKPRLGIALQDGLLRRDVEQTVLQFSDTRLLAFGADEQASHMALMWSVFDYYAHRALHRLSELRERRETLEARYHLYLGKLRSLEHYHRGIGGLLGEAAGGQGSSREETAQELALIEHQLHDAVADIGSLDDHLERVIEVLDEAPRLIHIDIIDRRIDRTGVVLSGLQSGGDAIEFAEAVFHGEVRRAAIRVSIPVAEIPPAPRPRL</sequence>
<dbReference type="AlphaFoldDB" id="A0A317MTX3"/>
<gene>
    <name evidence="2" type="ORF">C7443_10786</name>
</gene>
<dbReference type="RefSeq" id="WP_110019001.1">
    <property type="nucleotide sequence ID" value="NZ_QGTJ01000007.1"/>
</dbReference>
<evidence type="ECO:0000256" key="1">
    <source>
        <dbReference type="SAM" id="Coils"/>
    </source>
</evidence>
<accession>A0A317MTX3</accession>
<keyword evidence="3" id="KW-1185">Reference proteome</keyword>
<name>A0A317MTX3_9GAMM</name>
<evidence type="ECO:0000313" key="2">
    <source>
        <dbReference type="EMBL" id="PWV60512.1"/>
    </source>
</evidence>
<dbReference type="EMBL" id="QGTJ01000007">
    <property type="protein sequence ID" value="PWV60512.1"/>
    <property type="molecule type" value="Genomic_DNA"/>
</dbReference>
<keyword evidence="1" id="KW-0175">Coiled coil</keyword>
<protein>
    <submittedName>
        <fullName evidence="2">Uncharacterized protein</fullName>
    </submittedName>
</protein>
<proteinExistence type="predicted"/>